<sequence>MFIKIIYLSLFVSCVLSRHVPRFADLDEEDQHLFRAAYESPGYEHEEYQQQYQYEEDDDLPLGKLDLLKDGLWAIKAKLKELKAFNKALLANFLMTKLKVKELLASSLALKTHQHGSYEKKKPAYNYQAPSYPQQYGPQYAEAQYAPAQHIHDPYYGH</sequence>
<proteinExistence type="predicted"/>
<dbReference type="GeneID" id="113497366"/>
<reference evidence="3" key="1">
    <citation type="submission" date="2025-08" db="UniProtKB">
        <authorList>
            <consortium name="RefSeq"/>
        </authorList>
    </citation>
    <scope>IDENTIFICATION</scope>
</reference>
<organism evidence="2 3">
    <name type="scientific">Trichoplusia ni</name>
    <name type="common">Cabbage looper</name>
    <dbReference type="NCBI Taxonomy" id="7111"/>
    <lineage>
        <taxon>Eukaryota</taxon>
        <taxon>Metazoa</taxon>
        <taxon>Ecdysozoa</taxon>
        <taxon>Arthropoda</taxon>
        <taxon>Hexapoda</taxon>
        <taxon>Insecta</taxon>
        <taxon>Pterygota</taxon>
        <taxon>Neoptera</taxon>
        <taxon>Endopterygota</taxon>
        <taxon>Lepidoptera</taxon>
        <taxon>Glossata</taxon>
        <taxon>Ditrysia</taxon>
        <taxon>Noctuoidea</taxon>
        <taxon>Noctuidae</taxon>
        <taxon>Plusiinae</taxon>
        <taxon>Trichoplusia</taxon>
    </lineage>
</organism>
<evidence type="ECO:0000256" key="1">
    <source>
        <dbReference type="SAM" id="SignalP"/>
    </source>
</evidence>
<feature type="signal peptide" evidence="1">
    <location>
        <begin position="1"/>
        <end position="17"/>
    </location>
</feature>
<feature type="chain" id="PRO_5028832771" evidence="1">
    <location>
        <begin position="18"/>
        <end position="158"/>
    </location>
</feature>
<protein>
    <submittedName>
        <fullName evidence="3">Uncharacterized protein LOC113497366</fullName>
    </submittedName>
</protein>
<accession>A0A7E5VX61</accession>
<evidence type="ECO:0000313" key="2">
    <source>
        <dbReference type="Proteomes" id="UP000322000"/>
    </source>
</evidence>
<dbReference type="InParanoid" id="A0A7E5VX61"/>
<keyword evidence="1" id="KW-0732">Signal</keyword>
<keyword evidence="2" id="KW-1185">Reference proteome</keyword>
<dbReference type="OrthoDB" id="7475980at2759"/>
<dbReference type="AlphaFoldDB" id="A0A7E5VX61"/>
<evidence type="ECO:0000313" key="3">
    <source>
        <dbReference type="RefSeq" id="XP_026732706.1"/>
    </source>
</evidence>
<dbReference type="Proteomes" id="UP000322000">
    <property type="component" value="Chromosome 9"/>
</dbReference>
<dbReference type="KEGG" id="tnl:113497366"/>
<name>A0A7E5VX61_TRINI</name>
<gene>
    <name evidence="3" type="primary">LOC113497366</name>
</gene>
<dbReference type="RefSeq" id="XP_026732706.1">
    <property type="nucleotide sequence ID" value="XM_026876905.1"/>
</dbReference>